<dbReference type="InterPro" id="IPR019557">
    <property type="entry name" value="AminoTfrase-like_pln_mobile"/>
</dbReference>
<dbReference type="PANTHER" id="PTHR46033:SF8">
    <property type="entry name" value="PROTEIN MAINTENANCE OF MERISTEMS-LIKE"/>
    <property type="match status" value="1"/>
</dbReference>
<dbReference type="InterPro" id="IPR044824">
    <property type="entry name" value="MAIN-like"/>
</dbReference>
<gene>
    <name evidence="2" type="ORF">CEURO_LOCUS15292</name>
</gene>
<organism evidence="2 3">
    <name type="scientific">Cuscuta europaea</name>
    <name type="common">European dodder</name>
    <dbReference type="NCBI Taxonomy" id="41803"/>
    <lineage>
        <taxon>Eukaryota</taxon>
        <taxon>Viridiplantae</taxon>
        <taxon>Streptophyta</taxon>
        <taxon>Embryophyta</taxon>
        <taxon>Tracheophyta</taxon>
        <taxon>Spermatophyta</taxon>
        <taxon>Magnoliopsida</taxon>
        <taxon>eudicotyledons</taxon>
        <taxon>Gunneridae</taxon>
        <taxon>Pentapetalae</taxon>
        <taxon>asterids</taxon>
        <taxon>lamiids</taxon>
        <taxon>Solanales</taxon>
        <taxon>Convolvulaceae</taxon>
        <taxon>Cuscuteae</taxon>
        <taxon>Cuscuta</taxon>
        <taxon>Cuscuta subgen. Cuscuta</taxon>
    </lineage>
</organism>
<dbReference type="Proteomes" id="UP001152484">
    <property type="component" value="Unassembled WGS sequence"/>
</dbReference>
<dbReference type="AlphaFoldDB" id="A0A9P0ZID2"/>
<evidence type="ECO:0000313" key="2">
    <source>
        <dbReference type="EMBL" id="CAH9101247.1"/>
    </source>
</evidence>
<feature type="non-terminal residue" evidence="2">
    <location>
        <position position="165"/>
    </location>
</feature>
<dbReference type="EMBL" id="CAMAPE010000038">
    <property type="protein sequence ID" value="CAH9101247.1"/>
    <property type="molecule type" value="Genomic_DNA"/>
</dbReference>
<name>A0A9P0ZID2_CUSEU</name>
<dbReference type="PANTHER" id="PTHR46033">
    <property type="entry name" value="PROTEIN MAIN-LIKE 2"/>
    <property type="match status" value="1"/>
</dbReference>
<sequence>MEVSADPGPSDRSVLTLQDSHRSEDVWVGLDVQVDRCREHLHGLSHVRVDDRVLPHVRAAGFYGLHRLVATVPLDRALLTALLERWRQETHTFHLPVGEVTMTLRDVVVLTRLQVHGRVVTGTACRQWVDECERLLGVRPLLRDDLQGSSLRMPWLREHFVVLHA</sequence>
<dbReference type="OrthoDB" id="1937804at2759"/>
<protein>
    <recommendedName>
        <fullName evidence="1">Aminotransferase-like plant mobile domain-containing protein</fullName>
    </recommendedName>
</protein>
<dbReference type="Pfam" id="PF10536">
    <property type="entry name" value="PMD"/>
    <property type="match status" value="1"/>
</dbReference>
<reference evidence="2" key="1">
    <citation type="submission" date="2022-07" db="EMBL/GenBank/DDBJ databases">
        <authorList>
            <person name="Macas J."/>
            <person name="Novak P."/>
            <person name="Neumann P."/>
        </authorList>
    </citation>
    <scope>NUCLEOTIDE SEQUENCE</scope>
</reference>
<keyword evidence="3" id="KW-1185">Reference proteome</keyword>
<evidence type="ECO:0000313" key="3">
    <source>
        <dbReference type="Proteomes" id="UP001152484"/>
    </source>
</evidence>
<feature type="domain" description="Aminotransferase-like plant mobile" evidence="1">
    <location>
        <begin position="67"/>
        <end position="160"/>
    </location>
</feature>
<dbReference type="GO" id="GO:0010073">
    <property type="term" value="P:meristem maintenance"/>
    <property type="evidence" value="ECO:0007669"/>
    <property type="project" value="InterPro"/>
</dbReference>
<proteinExistence type="predicted"/>
<evidence type="ECO:0000259" key="1">
    <source>
        <dbReference type="Pfam" id="PF10536"/>
    </source>
</evidence>
<accession>A0A9P0ZID2</accession>
<comment type="caution">
    <text evidence="2">The sequence shown here is derived from an EMBL/GenBank/DDBJ whole genome shotgun (WGS) entry which is preliminary data.</text>
</comment>